<evidence type="ECO:0000256" key="1">
    <source>
        <dbReference type="ARBA" id="ARBA00004141"/>
    </source>
</evidence>
<protein>
    <recommendedName>
        <fullName evidence="6">O-antigen ligase-related domain-containing protein</fullName>
    </recommendedName>
</protein>
<feature type="transmembrane region" description="Helical" evidence="5">
    <location>
        <begin position="209"/>
        <end position="228"/>
    </location>
</feature>
<keyword evidence="2 5" id="KW-0812">Transmembrane</keyword>
<evidence type="ECO:0000313" key="7">
    <source>
        <dbReference type="EMBL" id="GAA0856484.1"/>
    </source>
</evidence>
<keyword evidence="8" id="KW-1185">Reference proteome</keyword>
<feature type="transmembrane region" description="Helical" evidence="5">
    <location>
        <begin position="179"/>
        <end position="202"/>
    </location>
</feature>
<evidence type="ECO:0000259" key="6">
    <source>
        <dbReference type="Pfam" id="PF04932"/>
    </source>
</evidence>
<dbReference type="Pfam" id="PF04932">
    <property type="entry name" value="Wzy_C"/>
    <property type="match status" value="1"/>
</dbReference>
<evidence type="ECO:0000256" key="4">
    <source>
        <dbReference type="ARBA" id="ARBA00023136"/>
    </source>
</evidence>
<proteinExistence type="predicted"/>
<dbReference type="PANTHER" id="PTHR37422:SF13">
    <property type="entry name" value="LIPOPOLYSACCHARIDE BIOSYNTHESIS PROTEIN PA4999-RELATED"/>
    <property type="match status" value="1"/>
</dbReference>
<gene>
    <name evidence="7" type="ORF">GCM10009114_18620</name>
</gene>
<comment type="caution">
    <text evidence="7">The sequence shown here is derived from an EMBL/GenBank/DDBJ whole genome shotgun (WGS) entry which is preliminary data.</text>
</comment>
<dbReference type="EMBL" id="BAAAFD010000004">
    <property type="protein sequence ID" value="GAA0856484.1"/>
    <property type="molecule type" value="Genomic_DNA"/>
</dbReference>
<reference evidence="8" key="1">
    <citation type="journal article" date="2019" name="Int. J. Syst. Evol. Microbiol.">
        <title>The Global Catalogue of Microorganisms (GCM) 10K type strain sequencing project: providing services to taxonomists for standard genome sequencing and annotation.</title>
        <authorList>
            <consortium name="The Broad Institute Genomics Platform"/>
            <consortium name="The Broad Institute Genome Sequencing Center for Infectious Disease"/>
            <person name="Wu L."/>
            <person name="Ma J."/>
        </authorList>
    </citation>
    <scope>NUCLEOTIDE SEQUENCE [LARGE SCALE GENOMIC DNA]</scope>
    <source>
        <strain evidence="8">JCM 15896</strain>
    </source>
</reference>
<feature type="transmembrane region" description="Helical" evidence="5">
    <location>
        <begin position="50"/>
        <end position="68"/>
    </location>
</feature>
<feature type="transmembrane region" description="Helical" evidence="5">
    <location>
        <begin position="80"/>
        <end position="97"/>
    </location>
</feature>
<evidence type="ECO:0000256" key="3">
    <source>
        <dbReference type="ARBA" id="ARBA00022989"/>
    </source>
</evidence>
<dbReference type="PANTHER" id="PTHR37422">
    <property type="entry name" value="TEICHURONIC ACID BIOSYNTHESIS PROTEIN TUAE"/>
    <property type="match status" value="1"/>
</dbReference>
<feature type="transmembrane region" description="Helical" evidence="5">
    <location>
        <begin position="256"/>
        <end position="276"/>
    </location>
</feature>
<feature type="transmembrane region" description="Helical" evidence="5">
    <location>
        <begin position="390"/>
        <end position="408"/>
    </location>
</feature>
<evidence type="ECO:0000313" key="8">
    <source>
        <dbReference type="Proteomes" id="UP001500359"/>
    </source>
</evidence>
<evidence type="ECO:0000256" key="5">
    <source>
        <dbReference type="SAM" id="Phobius"/>
    </source>
</evidence>
<accession>A0ABP3WXZ7</accession>
<feature type="transmembrane region" description="Helical" evidence="5">
    <location>
        <begin position="138"/>
        <end position="159"/>
    </location>
</feature>
<name>A0ABP3WXZ7_9ALTE</name>
<comment type="subcellular location">
    <subcellularLocation>
        <location evidence="1">Membrane</location>
        <topology evidence="1">Multi-pass membrane protein</topology>
    </subcellularLocation>
</comment>
<organism evidence="7 8">
    <name type="scientific">Aliiglaciecola litoralis</name>
    <dbReference type="NCBI Taxonomy" id="582857"/>
    <lineage>
        <taxon>Bacteria</taxon>
        <taxon>Pseudomonadati</taxon>
        <taxon>Pseudomonadota</taxon>
        <taxon>Gammaproteobacteria</taxon>
        <taxon>Alteromonadales</taxon>
        <taxon>Alteromonadaceae</taxon>
        <taxon>Aliiglaciecola</taxon>
    </lineage>
</organism>
<dbReference type="Proteomes" id="UP001500359">
    <property type="component" value="Unassembled WGS sequence"/>
</dbReference>
<dbReference type="InterPro" id="IPR051533">
    <property type="entry name" value="WaaL-like"/>
</dbReference>
<keyword evidence="3 5" id="KW-1133">Transmembrane helix</keyword>
<evidence type="ECO:0000256" key="2">
    <source>
        <dbReference type="ARBA" id="ARBA00022692"/>
    </source>
</evidence>
<feature type="transmembrane region" description="Helical" evidence="5">
    <location>
        <begin position="7"/>
        <end position="30"/>
    </location>
</feature>
<feature type="transmembrane region" description="Helical" evidence="5">
    <location>
        <begin position="349"/>
        <end position="369"/>
    </location>
</feature>
<feature type="transmembrane region" description="Helical" evidence="5">
    <location>
        <begin position="414"/>
        <end position="432"/>
    </location>
</feature>
<feature type="transmembrane region" description="Helical" evidence="5">
    <location>
        <begin position="109"/>
        <end position="126"/>
    </location>
</feature>
<keyword evidence="4 5" id="KW-0472">Membrane</keyword>
<dbReference type="InterPro" id="IPR007016">
    <property type="entry name" value="O-antigen_ligase-rel_domated"/>
</dbReference>
<sequence>MAALIGFVFFILMLFSGIRVIATILIIGVPTAFVFPNQAIQALPFVNTERLLFVCMIGLLTLNLWMTQKPRQPWVRTEKYAFGFLCIAIASYCYAVFTGEYVSDLKKDIFYIIQYVMGFSGFIIATRIDWNKQDIIRLADILLFVGVFMAGQAVVQYFLGSDIFVPSYLEVPHATEGRATGTFANSSEYGAVAATILILGIYRYSVTNGAFIKTLIIGILGVICIAIFLSKTRAPWLAVAMSLMLITYFDRKVRPMLVFCGTIGVIAAIIVLPFFIDINTIQERFSSLAPIYNRLSLWVSGISMGLQNPVLGVGFGADGFKTAHPFYTIDIAGISAYWAKGVGIPHNEFIHILALSGFTGLYLFLATFVTAFKQLKAIALNAMINEQAKLLAVYGNIILFNFLINALFVDTGSFWYLLFLVMFIMGCAISYANHRHQAS</sequence>
<feature type="domain" description="O-antigen ligase-related" evidence="6">
    <location>
        <begin position="222"/>
        <end position="365"/>
    </location>
</feature>